<dbReference type="Proteomes" id="UP000605253">
    <property type="component" value="Unassembled WGS sequence"/>
</dbReference>
<evidence type="ECO:0000256" key="1">
    <source>
        <dbReference type="ARBA" id="ARBA00007884"/>
    </source>
</evidence>
<organism evidence="3 4">
    <name type="scientific">Marinicella pacifica</name>
    <dbReference type="NCBI Taxonomy" id="1171543"/>
    <lineage>
        <taxon>Bacteria</taxon>
        <taxon>Pseudomonadati</taxon>
        <taxon>Pseudomonadota</taxon>
        <taxon>Gammaproteobacteria</taxon>
        <taxon>Lysobacterales</taxon>
        <taxon>Marinicellaceae</taxon>
        <taxon>Marinicella</taxon>
    </lineage>
</organism>
<evidence type="ECO:0000313" key="3">
    <source>
        <dbReference type="EMBL" id="GGF85123.1"/>
    </source>
</evidence>
<feature type="domain" description="NADH:ubiquinone oxidoreductase intermediate-associated protein 30" evidence="2">
    <location>
        <begin position="6"/>
        <end position="150"/>
    </location>
</feature>
<protein>
    <submittedName>
        <fullName evidence="3">NADH:ubiquinone oxidoreductase</fullName>
    </submittedName>
</protein>
<proteinExistence type="inferred from homology"/>
<dbReference type="PANTHER" id="PTHR13194:SF19">
    <property type="entry name" value="NAD(P)-BINDING ROSSMANN-FOLD SUPERFAMILY PROTEIN"/>
    <property type="match status" value="1"/>
</dbReference>
<dbReference type="SUPFAM" id="SSF49785">
    <property type="entry name" value="Galactose-binding domain-like"/>
    <property type="match status" value="1"/>
</dbReference>
<name>A0A917FHF3_9GAMM</name>
<gene>
    <name evidence="3" type="ORF">GCM10011365_02680</name>
</gene>
<dbReference type="InterPro" id="IPR008979">
    <property type="entry name" value="Galactose-bd-like_sf"/>
</dbReference>
<reference evidence="3" key="2">
    <citation type="submission" date="2020-09" db="EMBL/GenBank/DDBJ databases">
        <authorList>
            <person name="Sun Q."/>
            <person name="Zhou Y."/>
        </authorList>
    </citation>
    <scope>NUCLEOTIDE SEQUENCE</scope>
    <source>
        <strain evidence="3">CGMCC 1.12181</strain>
    </source>
</reference>
<comment type="caution">
    <text evidence="3">The sequence shown here is derived from an EMBL/GenBank/DDBJ whole genome shotgun (WGS) entry which is preliminary data.</text>
</comment>
<evidence type="ECO:0000259" key="2">
    <source>
        <dbReference type="Pfam" id="PF08547"/>
    </source>
</evidence>
<accession>A0A917FHF3</accession>
<keyword evidence="4" id="KW-1185">Reference proteome</keyword>
<reference evidence="3" key="1">
    <citation type="journal article" date="2014" name="Int. J. Syst. Evol. Microbiol.">
        <title>Complete genome sequence of Corynebacterium casei LMG S-19264T (=DSM 44701T), isolated from a smear-ripened cheese.</title>
        <authorList>
            <consortium name="US DOE Joint Genome Institute (JGI-PGF)"/>
            <person name="Walter F."/>
            <person name="Albersmeier A."/>
            <person name="Kalinowski J."/>
            <person name="Ruckert C."/>
        </authorList>
    </citation>
    <scope>NUCLEOTIDE SEQUENCE</scope>
    <source>
        <strain evidence="3">CGMCC 1.12181</strain>
    </source>
</reference>
<dbReference type="PANTHER" id="PTHR13194">
    <property type="entry name" value="COMPLEX I INTERMEDIATE-ASSOCIATED PROTEIN 30"/>
    <property type="match status" value="1"/>
</dbReference>
<sequence length="159" mass="17762">MPLPHHIKIFNDTVMGGRSNSQVRISNQAIHFSGEVSLANNGGFASMRSQWPWVHRPVISQHIDTIQITVQGDGKRYQFRLFTADNSDGSAYVYDFETVDKETAVITIALSVFSARFRGRAIQKPDLKLDNILEYGLLIGDKQVGCFSLCFKGIELIGN</sequence>
<comment type="similarity">
    <text evidence="1">Belongs to the CIA30 family.</text>
</comment>
<evidence type="ECO:0000313" key="4">
    <source>
        <dbReference type="Proteomes" id="UP000605253"/>
    </source>
</evidence>
<dbReference type="InterPro" id="IPR039131">
    <property type="entry name" value="NDUFAF1"/>
</dbReference>
<dbReference type="InterPro" id="IPR013857">
    <property type="entry name" value="NADH-UbQ_OxRdtase-assoc_prot30"/>
</dbReference>
<dbReference type="Pfam" id="PF08547">
    <property type="entry name" value="CIA30"/>
    <property type="match status" value="1"/>
</dbReference>
<dbReference type="EMBL" id="BMEO01000001">
    <property type="protein sequence ID" value="GGF85123.1"/>
    <property type="molecule type" value="Genomic_DNA"/>
</dbReference>
<dbReference type="AlphaFoldDB" id="A0A917FHF3"/>
<dbReference type="RefSeq" id="WP_188363864.1">
    <property type="nucleotide sequence ID" value="NZ_BMEO01000001.1"/>
</dbReference>